<evidence type="ECO:0000313" key="1">
    <source>
        <dbReference type="EMBL" id="GAM13372.1"/>
    </source>
</evidence>
<name>A0A0A8X2Y4_MESS1</name>
<sequence length="689" mass="79224">MRLPTILSGPVIRRVDPSTIYIWIALSRQIEIDAQLFQIDITGTDEENKYILLDIHTETKVFKAGEQLFIYLVKISPADSNFPPCTLLGYDLIFKRGRFVNNLGSYNLLNPDSPRSIVYGDLKYPSFYLNHENEPTNLLYGSCRKPHGQGDDALFAADVLVENKHLDLLERPNALFLMGDQIYADDVADPLFPILTELGKGLIGDSEIGKLHELLPENLYTQLHQVNGRQFLIKHLANFSTRKGDNHLITLGEYAAIYLFSWSPEIWDYIHENELLLSFQQLQEKNKLHFKLDKDEKTRLKELSMLEARYDEQIENIRDFVVSLSAARRLMANTPTYMIFDDHDMTDDWNISEKWTSSVRESSLGKHIIGNGLTAYWLFQGWGNEPEGFDQTFFQKVNSYIASTSIDSASYNDGLNYLWNYHSWHFIAPTVPKTVFLDTRTQREFDPRPKAIKLGRMIEETTRTPLLISKEGWEAISQKLIQSGWKSKTPLNIVSPTPFYGMGLIESFLHKYVYPFKVLGFPVQTSFDFDGWKYNGKGFHAFINQIASWDPAYCVLLSGDVHFSSSVKSEVQFRSGKKHSFYQFTSSPIHNESFTGLWGALMKSVLWLNARKRREQSLYRSCGDSYTLTLGKSDVNPDKRLLWEEKINYHSFEDGSVAETKNSIGYLEVEKGKLENTLLMTVDYGENVE</sequence>
<dbReference type="OrthoDB" id="9795624at2"/>
<comment type="caution">
    <text evidence="1">The sequence shown here is derived from an EMBL/GenBank/DDBJ whole genome shotgun (WGS) entry which is preliminary data.</text>
</comment>
<dbReference type="InterPro" id="IPR038607">
    <property type="entry name" value="PhoD-like_sf"/>
</dbReference>
<reference evidence="1 2" key="1">
    <citation type="submission" date="2013-06" db="EMBL/GenBank/DDBJ databases">
        <title>Whole genome shotgun sequence of Bacillus selenatarsenatis SF-1.</title>
        <authorList>
            <person name="Kuroda M."/>
            <person name="Sei K."/>
            <person name="Yamashita M."/>
            <person name="Ike M."/>
        </authorList>
    </citation>
    <scope>NUCLEOTIDE SEQUENCE [LARGE SCALE GENOMIC DNA]</scope>
    <source>
        <strain evidence="1 2">SF-1</strain>
    </source>
</reference>
<organism evidence="1 2">
    <name type="scientific">Mesobacillus selenatarsenatis (strain DSM 18680 / JCM 14380 / FERM P-15431 / SF-1)</name>
    <dbReference type="NCBI Taxonomy" id="1321606"/>
    <lineage>
        <taxon>Bacteria</taxon>
        <taxon>Bacillati</taxon>
        <taxon>Bacillota</taxon>
        <taxon>Bacilli</taxon>
        <taxon>Bacillales</taxon>
        <taxon>Bacillaceae</taxon>
        <taxon>Mesobacillus</taxon>
    </lineage>
</organism>
<protein>
    <recommendedName>
        <fullName evidence="3">PhoD-like phosphatase metallophosphatase domain-containing protein</fullName>
    </recommendedName>
</protein>
<dbReference type="RefSeq" id="WP_041965222.1">
    <property type="nucleotide sequence ID" value="NZ_BASE01000031.1"/>
</dbReference>
<dbReference type="Proteomes" id="UP000031014">
    <property type="component" value="Unassembled WGS sequence"/>
</dbReference>
<dbReference type="STRING" id="1321606.SAMD00020551_1514"/>
<gene>
    <name evidence="1" type="ORF">SAMD00020551_1514</name>
</gene>
<keyword evidence="2" id="KW-1185">Reference proteome</keyword>
<accession>A0A0A8X2Y4</accession>
<dbReference type="Gene3D" id="3.60.21.70">
    <property type="entry name" value="PhoD-like phosphatase"/>
    <property type="match status" value="1"/>
</dbReference>
<evidence type="ECO:0000313" key="2">
    <source>
        <dbReference type="Proteomes" id="UP000031014"/>
    </source>
</evidence>
<dbReference type="PANTHER" id="PTHR37031:SF2">
    <property type="entry name" value="PHOD-LIKE PHOSPHATASE METALLOPHOSPHATASE DOMAIN-CONTAINING PROTEIN"/>
    <property type="match status" value="1"/>
</dbReference>
<proteinExistence type="predicted"/>
<dbReference type="EMBL" id="BASE01000031">
    <property type="protein sequence ID" value="GAM13372.1"/>
    <property type="molecule type" value="Genomic_DNA"/>
</dbReference>
<evidence type="ECO:0008006" key="3">
    <source>
        <dbReference type="Google" id="ProtNLM"/>
    </source>
</evidence>
<dbReference type="PANTHER" id="PTHR37031">
    <property type="entry name" value="METALLOPHOSPHATASE BINDING DOMAIN PROTEIN"/>
    <property type="match status" value="1"/>
</dbReference>
<dbReference type="AlphaFoldDB" id="A0A0A8X2Y4"/>